<evidence type="ECO:0000256" key="1">
    <source>
        <dbReference type="SAM" id="MobiDB-lite"/>
    </source>
</evidence>
<feature type="region of interest" description="Disordered" evidence="1">
    <location>
        <begin position="1"/>
        <end position="33"/>
    </location>
</feature>
<gene>
    <name evidence="2" type="ORF">C2E21_7250</name>
</gene>
<dbReference type="Proteomes" id="UP000239899">
    <property type="component" value="Unassembled WGS sequence"/>
</dbReference>
<dbReference type="AlphaFoldDB" id="A0A2P6TI94"/>
<dbReference type="EMBL" id="LHPG02000015">
    <property type="protein sequence ID" value="PRW33986.1"/>
    <property type="molecule type" value="Genomic_DNA"/>
</dbReference>
<reference evidence="2 3" key="1">
    <citation type="journal article" date="2018" name="Plant J.">
        <title>Genome sequences of Chlorella sorokiniana UTEX 1602 and Micractinium conductrix SAG 241.80: implications to maltose excretion by a green alga.</title>
        <authorList>
            <person name="Arriola M.B."/>
            <person name="Velmurugan N."/>
            <person name="Zhang Y."/>
            <person name="Plunkett M.H."/>
            <person name="Hondzo H."/>
            <person name="Barney B.M."/>
        </authorList>
    </citation>
    <scope>NUCLEOTIDE SEQUENCE [LARGE SCALE GENOMIC DNA]</scope>
    <source>
        <strain evidence="3">UTEX 1602</strain>
    </source>
</reference>
<evidence type="ECO:0000313" key="2">
    <source>
        <dbReference type="EMBL" id="PRW33986.1"/>
    </source>
</evidence>
<evidence type="ECO:0000313" key="3">
    <source>
        <dbReference type="Proteomes" id="UP000239899"/>
    </source>
</evidence>
<proteinExistence type="predicted"/>
<name>A0A2P6TI94_CHLSO</name>
<protein>
    <submittedName>
        <fullName evidence="2">Uncharacterized protein</fullName>
    </submittedName>
</protein>
<organism evidence="2 3">
    <name type="scientific">Chlorella sorokiniana</name>
    <name type="common">Freshwater green alga</name>
    <dbReference type="NCBI Taxonomy" id="3076"/>
    <lineage>
        <taxon>Eukaryota</taxon>
        <taxon>Viridiplantae</taxon>
        <taxon>Chlorophyta</taxon>
        <taxon>core chlorophytes</taxon>
        <taxon>Trebouxiophyceae</taxon>
        <taxon>Chlorellales</taxon>
        <taxon>Chlorellaceae</taxon>
        <taxon>Chlorella clade</taxon>
        <taxon>Chlorella</taxon>
    </lineage>
</organism>
<accession>A0A2P6TI94</accession>
<feature type="region of interest" description="Disordered" evidence="1">
    <location>
        <begin position="71"/>
        <end position="118"/>
    </location>
</feature>
<dbReference type="OrthoDB" id="515369at2759"/>
<sequence length="301" mass="30560">MMEAPQPATASQRPHKRLGSPQGPPLSSNKRTCKADLLRVGSLDSEGSPLGATAAAAIDWAAVASGAAGAAATPAGARPPLPPARGSAESSSSRLLEAPPTAAAEPAPVPVPEAAPSAADGMAASDAAAAGGEAALVLPAQYLSELAAANACLKQLLLPGGIPYTPVHPCCAMLPLCCVYGVPPAAVALGASYFQRLLAGSEALRNSALQYGFFSFLGDEAVMHAQPGCPDLLTILCTCIYLGVKVTEGPQFARQLSSMLSHVLGAPVPTEKAVDLEMRCLKNLRWRLGPYCCAGSARARA</sequence>
<dbReference type="InterPro" id="IPR036915">
    <property type="entry name" value="Cyclin-like_sf"/>
</dbReference>
<feature type="compositionally biased region" description="Low complexity" evidence="1">
    <location>
        <begin position="84"/>
        <end position="106"/>
    </location>
</feature>
<keyword evidence="3" id="KW-1185">Reference proteome</keyword>
<dbReference type="SUPFAM" id="SSF47954">
    <property type="entry name" value="Cyclin-like"/>
    <property type="match status" value="1"/>
</dbReference>
<comment type="caution">
    <text evidence="2">The sequence shown here is derived from an EMBL/GenBank/DDBJ whole genome shotgun (WGS) entry which is preliminary data.</text>
</comment>